<feature type="domain" description="ZZ-type" evidence="6">
    <location>
        <begin position="11"/>
        <end position="69"/>
    </location>
</feature>
<evidence type="ECO:0000313" key="8">
    <source>
        <dbReference type="RefSeq" id="XP_017033032.1"/>
    </source>
</evidence>
<evidence type="ECO:0000256" key="2">
    <source>
        <dbReference type="ARBA" id="ARBA00022771"/>
    </source>
</evidence>
<dbReference type="SMART" id="SM00291">
    <property type="entry name" value="ZnF_ZZ"/>
    <property type="match status" value="1"/>
</dbReference>
<keyword evidence="7" id="KW-1185">Reference proteome</keyword>
<dbReference type="InterPro" id="IPR043145">
    <property type="entry name" value="Znf_ZZ_sf"/>
</dbReference>
<dbReference type="GeneID" id="108082213"/>
<dbReference type="GO" id="GO:0008270">
    <property type="term" value="F:zinc ion binding"/>
    <property type="evidence" value="ECO:0007669"/>
    <property type="project" value="UniProtKB-KW"/>
</dbReference>
<reference evidence="7" key="2">
    <citation type="submission" date="2025-05" db="UniProtKB">
        <authorList>
            <consortium name="RefSeq"/>
        </authorList>
    </citation>
    <scope>NUCLEOTIDE SEQUENCE [LARGE SCALE GENOMIC DNA]</scope>
    <source>
        <strain evidence="7">14028-0561.14</strain>
    </source>
</reference>
<dbReference type="Proteomes" id="UP001652661">
    <property type="component" value="Chromosome 2L"/>
</dbReference>
<dbReference type="Pfam" id="PF00569">
    <property type="entry name" value="ZZ"/>
    <property type="match status" value="1"/>
</dbReference>
<dbReference type="RefSeq" id="XP_041631686.1">
    <property type="nucleotide sequence ID" value="XM_041775752.2"/>
</dbReference>
<dbReference type="Gene3D" id="3.30.60.90">
    <property type="match status" value="1"/>
</dbReference>
<dbReference type="RefSeq" id="XP_017033032.1">
    <property type="nucleotide sequence ID" value="XM_017177543.1"/>
</dbReference>
<keyword evidence="2 4" id="KW-0863">Zinc-finger</keyword>
<gene>
    <name evidence="8 9" type="primary">LOC108082213</name>
</gene>
<proteinExistence type="predicted"/>
<dbReference type="CDD" id="cd02338">
    <property type="entry name" value="ZZ_PCMF_like"/>
    <property type="match status" value="1"/>
</dbReference>
<sequence>MASLQIPPERHFGFECCNCTVANFPGRRYSCGVCPGYNLCGDCFDTNLVPEDDHHLYYHPMKVHYTRAAFQLYFQGETYSADSPSFQSYKCALCELRGLTSGALYKHLSEVHLTHPDYDEYAELVSAYNETERMSPAELRQNRELGLQERLIEFVLSPEQSGRSHGLSLAQLLVQMKRLSITAPEFPHLCVRIMKRAHWLQAQQKDGEMEKAVQKYVSQIEHEVATGLCERRLRLDREATASVRLNQRNGATSIVPASNGPVGMHTAATPTALVTNRTLYLNALRELEAMDGNEDTAMPCVVGPGKYRQALLSSKPPKVSQDTQEDQQEQNKIPDNERFLCSQFLVDRKPPPNRSRVVIKQLQANFVEAILCSMLADEELIPLPMKPLCLDAKKTQLMNTKRFYFPLLKLQTEKKISPMEQPFMKEMFRFYKGLDKYKAKMDKPNESFSTDENGAESSLINSDSNSNGDFGVGSGMLGNGNESLSTVNPEIQEPGRLDSELLELNMARIIEGIGAIMDENDGF</sequence>
<organism evidence="7 8">
    <name type="scientific">Drosophila kikkawai</name>
    <name type="common">Fruit fly</name>
    <dbReference type="NCBI Taxonomy" id="30033"/>
    <lineage>
        <taxon>Eukaryota</taxon>
        <taxon>Metazoa</taxon>
        <taxon>Ecdysozoa</taxon>
        <taxon>Arthropoda</taxon>
        <taxon>Hexapoda</taxon>
        <taxon>Insecta</taxon>
        <taxon>Pterygota</taxon>
        <taxon>Neoptera</taxon>
        <taxon>Endopterygota</taxon>
        <taxon>Diptera</taxon>
        <taxon>Brachycera</taxon>
        <taxon>Muscomorpha</taxon>
        <taxon>Ephydroidea</taxon>
        <taxon>Drosophilidae</taxon>
        <taxon>Drosophila</taxon>
        <taxon>Sophophora</taxon>
    </lineage>
</organism>
<dbReference type="InterPro" id="IPR000433">
    <property type="entry name" value="Znf_ZZ"/>
</dbReference>
<evidence type="ECO:0000313" key="9">
    <source>
        <dbReference type="RefSeq" id="XP_041631686.1"/>
    </source>
</evidence>
<feature type="region of interest" description="Disordered" evidence="5">
    <location>
        <begin position="442"/>
        <end position="472"/>
    </location>
</feature>
<accession>A0A6P4IVG3</accession>
<dbReference type="PROSITE" id="PS50135">
    <property type="entry name" value="ZF_ZZ_2"/>
    <property type="match status" value="1"/>
</dbReference>
<reference evidence="8" key="1">
    <citation type="submission" date="2025-04" db="UniProtKB">
        <authorList>
            <consortium name="RefSeq"/>
        </authorList>
    </citation>
    <scope>IDENTIFICATION</scope>
    <source>
        <strain evidence="7 9">14028-0561.14</strain>
        <tissue evidence="9">Whole fly</tissue>
    </source>
</reference>
<keyword evidence="1" id="KW-0479">Metal-binding</keyword>
<keyword evidence="3" id="KW-0862">Zinc</keyword>
<feature type="compositionally biased region" description="Polar residues" evidence="5">
    <location>
        <begin position="446"/>
        <end position="468"/>
    </location>
</feature>
<name>A0A6P4IVG3_DROKI</name>
<evidence type="ECO:0000256" key="4">
    <source>
        <dbReference type="PROSITE-ProRule" id="PRU00228"/>
    </source>
</evidence>
<feature type="region of interest" description="Disordered" evidence="5">
    <location>
        <begin position="313"/>
        <end position="333"/>
    </location>
</feature>
<evidence type="ECO:0000256" key="1">
    <source>
        <dbReference type="ARBA" id="ARBA00022723"/>
    </source>
</evidence>
<protein>
    <submittedName>
        <fullName evidence="8">Uncharacterized protein LOC108082213</fullName>
    </submittedName>
</protein>
<evidence type="ECO:0000256" key="3">
    <source>
        <dbReference type="ARBA" id="ARBA00022833"/>
    </source>
</evidence>
<evidence type="ECO:0000259" key="6">
    <source>
        <dbReference type="PROSITE" id="PS50135"/>
    </source>
</evidence>
<dbReference type="SUPFAM" id="SSF57850">
    <property type="entry name" value="RING/U-box"/>
    <property type="match status" value="1"/>
</dbReference>
<dbReference type="AlphaFoldDB" id="A0A6P4IVG3"/>
<dbReference type="PROSITE" id="PS01357">
    <property type="entry name" value="ZF_ZZ_1"/>
    <property type="match status" value="1"/>
</dbReference>
<evidence type="ECO:0000313" key="7">
    <source>
        <dbReference type="Proteomes" id="UP001652661"/>
    </source>
</evidence>
<dbReference type="OrthoDB" id="7873042at2759"/>
<evidence type="ECO:0000256" key="5">
    <source>
        <dbReference type="SAM" id="MobiDB-lite"/>
    </source>
</evidence>